<feature type="transmembrane region" description="Helical" evidence="10">
    <location>
        <begin position="500"/>
        <end position="522"/>
    </location>
</feature>
<dbReference type="Gene3D" id="3.30.565.10">
    <property type="entry name" value="Histidine kinase-like ATPase, C-terminal domain"/>
    <property type="match status" value="1"/>
</dbReference>
<feature type="domain" description="Signal transduction histidine kinase subgroup 3 dimerisation and phosphoacceptor" evidence="13">
    <location>
        <begin position="573"/>
        <end position="638"/>
    </location>
</feature>
<feature type="region of interest" description="Disordered" evidence="9">
    <location>
        <begin position="759"/>
        <end position="787"/>
    </location>
</feature>
<evidence type="ECO:0000256" key="7">
    <source>
        <dbReference type="ARBA" id="ARBA00022840"/>
    </source>
</evidence>
<protein>
    <recommendedName>
        <fullName evidence="2">histidine kinase</fullName>
        <ecNumber evidence="2">2.7.13.3</ecNumber>
    </recommendedName>
</protein>
<keyword evidence="10" id="KW-1133">Transmembrane helix</keyword>
<evidence type="ECO:0000259" key="11">
    <source>
        <dbReference type="Pfam" id="PF02518"/>
    </source>
</evidence>
<proteinExistence type="predicted"/>
<evidence type="ECO:0000256" key="1">
    <source>
        <dbReference type="ARBA" id="ARBA00000085"/>
    </source>
</evidence>
<name>A0A7W8VG56_9ACTN</name>
<evidence type="ECO:0000256" key="4">
    <source>
        <dbReference type="ARBA" id="ARBA00022679"/>
    </source>
</evidence>
<comment type="caution">
    <text evidence="14">The sequence shown here is derived from an EMBL/GenBank/DDBJ whole genome shotgun (WGS) entry which is preliminary data.</text>
</comment>
<feature type="domain" description="Phage shock protein PspC N-terminal" evidence="12">
    <location>
        <begin position="321"/>
        <end position="375"/>
    </location>
</feature>
<evidence type="ECO:0000256" key="8">
    <source>
        <dbReference type="ARBA" id="ARBA00023012"/>
    </source>
</evidence>
<evidence type="ECO:0000313" key="15">
    <source>
        <dbReference type="Proteomes" id="UP000572635"/>
    </source>
</evidence>
<organism evidence="14 15">
    <name type="scientific">Nocardiopsis composta</name>
    <dbReference type="NCBI Taxonomy" id="157465"/>
    <lineage>
        <taxon>Bacteria</taxon>
        <taxon>Bacillati</taxon>
        <taxon>Actinomycetota</taxon>
        <taxon>Actinomycetes</taxon>
        <taxon>Streptosporangiales</taxon>
        <taxon>Nocardiopsidaceae</taxon>
        <taxon>Nocardiopsis</taxon>
    </lineage>
</organism>
<dbReference type="InterPro" id="IPR007168">
    <property type="entry name" value="Phageshock_PspC_N"/>
</dbReference>
<evidence type="ECO:0000256" key="9">
    <source>
        <dbReference type="SAM" id="MobiDB-lite"/>
    </source>
</evidence>
<feature type="transmembrane region" description="Helical" evidence="10">
    <location>
        <begin position="528"/>
        <end position="546"/>
    </location>
</feature>
<feature type="region of interest" description="Disordered" evidence="9">
    <location>
        <begin position="1"/>
        <end position="24"/>
    </location>
</feature>
<dbReference type="GO" id="GO:0046983">
    <property type="term" value="F:protein dimerization activity"/>
    <property type="evidence" value="ECO:0007669"/>
    <property type="project" value="InterPro"/>
</dbReference>
<dbReference type="PANTHER" id="PTHR24421:SF10">
    <property type="entry name" value="NITRATE_NITRITE SENSOR PROTEIN NARQ"/>
    <property type="match status" value="1"/>
</dbReference>
<keyword evidence="10" id="KW-0472">Membrane</keyword>
<reference evidence="14 15" key="1">
    <citation type="submission" date="2020-08" db="EMBL/GenBank/DDBJ databases">
        <title>Sequencing the genomes of 1000 actinobacteria strains.</title>
        <authorList>
            <person name="Klenk H.-P."/>
        </authorList>
    </citation>
    <scope>NUCLEOTIDE SEQUENCE [LARGE SCALE GENOMIC DNA]</scope>
    <source>
        <strain evidence="14 15">DSM 44551</strain>
    </source>
</reference>
<feature type="region of interest" description="Disordered" evidence="9">
    <location>
        <begin position="722"/>
        <end position="747"/>
    </location>
</feature>
<dbReference type="Pfam" id="PF04024">
    <property type="entry name" value="PspC"/>
    <property type="match status" value="1"/>
</dbReference>
<keyword evidence="6 14" id="KW-0418">Kinase</keyword>
<feature type="transmembrane region" description="Helical" evidence="10">
    <location>
        <begin position="152"/>
        <end position="170"/>
    </location>
</feature>
<dbReference type="Pfam" id="PF02518">
    <property type="entry name" value="HATPase_c"/>
    <property type="match status" value="1"/>
</dbReference>
<evidence type="ECO:0000256" key="3">
    <source>
        <dbReference type="ARBA" id="ARBA00022553"/>
    </source>
</evidence>
<dbReference type="PANTHER" id="PTHR24421">
    <property type="entry name" value="NITRATE/NITRITE SENSOR PROTEIN NARX-RELATED"/>
    <property type="match status" value="1"/>
</dbReference>
<gene>
    <name evidence="14" type="ORF">HDA36_004897</name>
</gene>
<evidence type="ECO:0000256" key="2">
    <source>
        <dbReference type="ARBA" id="ARBA00012438"/>
    </source>
</evidence>
<dbReference type="EC" id="2.7.13.3" evidence="2"/>
<dbReference type="Pfam" id="PF07730">
    <property type="entry name" value="HisKA_3"/>
    <property type="match status" value="1"/>
</dbReference>
<dbReference type="GO" id="GO:0016020">
    <property type="term" value="C:membrane"/>
    <property type="evidence" value="ECO:0007669"/>
    <property type="project" value="InterPro"/>
</dbReference>
<feature type="transmembrane region" description="Helical" evidence="10">
    <location>
        <begin position="201"/>
        <end position="219"/>
    </location>
</feature>
<dbReference type="GO" id="GO:0005524">
    <property type="term" value="F:ATP binding"/>
    <property type="evidence" value="ECO:0007669"/>
    <property type="project" value="UniProtKB-KW"/>
</dbReference>
<feature type="transmembrane region" description="Helical" evidence="10">
    <location>
        <begin position="82"/>
        <end position="102"/>
    </location>
</feature>
<keyword evidence="3" id="KW-0597">Phosphoprotein</keyword>
<feature type="transmembrane region" description="Helical" evidence="10">
    <location>
        <begin position="249"/>
        <end position="267"/>
    </location>
</feature>
<feature type="transmembrane region" description="Helical" evidence="10">
    <location>
        <begin position="351"/>
        <end position="372"/>
    </location>
</feature>
<dbReference type="InterPro" id="IPR036890">
    <property type="entry name" value="HATPase_C_sf"/>
</dbReference>
<keyword evidence="15" id="KW-1185">Reference proteome</keyword>
<feature type="region of interest" description="Disordered" evidence="9">
    <location>
        <begin position="273"/>
        <end position="294"/>
    </location>
</feature>
<dbReference type="InterPro" id="IPR011712">
    <property type="entry name" value="Sig_transdc_His_kin_sub3_dim/P"/>
</dbReference>
<comment type="catalytic activity">
    <reaction evidence="1">
        <text>ATP + protein L-histidine = ADP + protein N-phospho-L-histidine.</text>
        <dbReference type="EC" id="2.7.13.3"/>
    </reaction>
</comment>
<dbReference type="GO" id="GO:0000155">
    <property type="term" value="F:phosphorelay sensor kinase activity"/>
    <property type="evidence" value="ECO:0007669"/>
    <property type="project" value="InterPro"/>
</dbReference>
<feature type="transmembrane region" description="Helical" evidence="10">
    <location>
        <begin position="474"/>
        <end position="493"/>
    </location>
</feature>
<feature type="transmembrane region" description="Helical" evidence="10">
    <location>
        <begin position="177"/>
        <end position="195"/>
    </location>
</feature>
<keyword evidence="8" id="KW-0902">Two-component regulatory system</keyword>
<feature type="transmembrane region" description="Helical" evidence="10">
    <location>
        <begin position="430"/>
        <end position="454"/>
    </location>
</feature>
<dbReference type="Proteomes" id="UP000572635">
    <property type="component" value="Unassembled WGS sequence"/>
</dbReference>
<feature type="transmembrane region" description="Helical" evidence="10">
    <location>
        <begin position="396"/>
        <end position="418"/>
    </location>
</feature>
<evidence type="ECO:0000313" key="14">
    <source>
        <dbReference type="EMBL" id="MBB5434813.1"/>
    </source>
</evidence>
<keyword evidence="7" id="KW-0067">ATP-binding</keyword>
<dbReference type="AlphaFoldDB" id="A0A7W8VG56"/>
<dbReference type="InterPro" id="IPR003594">
    <property type="entry name" value="HATPase_dom"/>
</dbReference>
<feature type="compositionally biased region" description="Basic and acidic residues" evidence="9">
    <location>
        <begin position="728"/>
        <end position="742"/>
    </location>
</feature>
<dbReference type="CDD" id="cd16917">
    <property type="entry name" value="HATPase_UhpB-NarQ-NarX-like"/>
    <property type="match status" value="1"/>
</dbReference>
<evidence type="ECO:0000256" key="10">
    <source>
        <dbReference type="SAM" id="Phobius"/>
    </source>
</evidence>
<feature type="transmembrane region" description="Helical" evidence="10">
    <location>
        <begin position="226"/>
        <end position="243"/>
    </location>
</feature>
<dbReference type="EMBL" id="JACHDB010000001">
    <property type="protein sequence ID" value="MBB5434813.1"/>
    <property type="molecule type" value="Genomic_DNA"/>
</dbReference>
<dbReference type="RefSeq" id="WP_184395812.1">
    <property type="nucleotide sequence ID" value="NZ_BAAAJD010000003.1"/>
</dbReference>
<keyword evidence="10" id="KW-0812">Transmembrane</keyword>
<evidence type="ECO:0000256" key="6">
    <source>
        <dbReference type="ARBA" id="ARBA00022777"/>
    </source>
</evidence>
<dbReference type="Gene3D" id="1.20.5.1930">
    <property type="match status" value="1"/>
</dbReference>
<keyword evidence="5" id="KW-0547">Nucleotide-binding</keyword>
<evidence type="ECO:0000259" key="12">
    <source>
        <dbReference type="Pfam" id="PF04024"/>
    </source>
</evidence>
<feature type="transmembrane region" description="Helical" evidence="10">
    <location>
        <begin position="114"/>
        <end position="132"/>
    </location>
</feature>
<dbReference type="InterPro" id="IPR050482">
    <property type="entry name" value="Sensor_HK_TwoCompSys"/>
</dbReference>
<feature type="domain" description="Histidine kinase/HSP90-like ATPase" evidence="11">
    <location>
        <begin position="685"/>
        <end position="779"/>
    </location>
</feature>
<evidence type="ECO:0000259" key="13">
    <source>
        <dbReference type="Pfam" id="PF07730"/>
    </source>
</evidence>
<accession>A0A7W8VG56</accession>
<evidence type="ECO:0000256" key="5">
    <source>
        <dbReference type="ARBA" id="ARBA00022741"/>
    </source>
</evidence>
<keyword evidence="4" id="KW-0808">Transferase</keyword>
<sequence>MATETPGPAGGDGGAGPQEAAHRAGGGARLGRTLYAVLWQAPAELPRLLPAAPERPVPRPLLGGVFADAAARSGRPVGRLRLLAALTVVPLLLYPVLWAVHASGRPDATGRAAANRRLILSAAALLTALGTATELSSAGSLAVHGSPPPQGLPPAVALPLGAAVGLPLLLLARSPLLAWRLMTAAAVAVSLLPGADGPNETVVFGPALPGYLTAVFVVASQYRSAVTVGAGAVTIGLLAPAALWPYTTWTLWTLAMVLGVLFAGDNLRTRREEDGRGLPLPGRPPQARPPGSPLSAVDGVVDAAWRERVARPGGPVRLLRGLRRPRGTRLLGGVCAALAGDSRRLRIALRLAAVLLLPGTVLMAYPVLWLLLPSEGDPRPRALEEDPEPRVTGREWTAWALLAVVSGLAALGTGGQLFGFHGLGPGLASVLGVLCGLPLVLLPVAPLLAWRIAAGGLAATVAVVGAAGSPPNDLWPWPAAALVVMAVLLYAVAAAHPGRVAGGAAAITVAVCFAPAPLLAGAPFGQPIWISAVAVGVTVLGASVRGRRSAQRELARESELRRRDQERKAAAEERSRIARELHDVVSHHMSMIAIQAEAAPYKYPDLPPGAAETFTTIRDAARGALSEMRRVVGLLREQGEEAERAPQPGLERLADLVDGARQAGMQVDLEDRSAEAAPPDAVGRSAYRIVQEALSNAARHAHGAPVRVRLAPEGGALEVWVSNGPAPDAERSPRAEEGDRPGGHGLVGMRERATVLGGTLEAGPRPDGGFRVRALLPLTEREPGRAG</sequence>
<dbReference type="SUPFAM" id="SSF55874">
    <property type="entry name" value="ATPase domain of HSP90 chaperone/DNA topoisomerase II/histidine kinase"/>
    <property type="match status" value="1"/>
</dbReference>
<feature type="compositionally biased region" description="Pro residues" evidence="9">
    <location>
        <begin position="281"/>
        <end position="292"/>
    </location>
</feature>